<evidence type="ECO:0000256" key="1">
    <source>
        <dbReference type="SAM" id="MobiDB-lite"/>
    </source>
</evidence>
<dbReference type="OrthoDB" id="25620at2759"/>
<dbReference type="RefSeq" id="XP_007236601.2">
    <property type="nucleotide sequence ID" value="XM_007236539.3"/>
</dbReference>
<dbReference type="PANTHER" id="PTHR14241">
    <property type="entry name" value="INTERFERON-INDUCED PROTEIN 44"/>
    <property type="match status" value="1"/>
</dbReference>
<evidence type="ECO:0000313" key="3">
    <source>
        <dbReference type="Ensembl" id="ENSAMXP00005011946.1"/>
    </source>
</evidence>
<evidence type="ECO:0000313" key="5">
    <source>
        <dbReference type="Proteomes" id="UP000752171"/>
    </source>
</evidence>
<dbReference type="InterPro" id="IPR027417">
    <property type="entry name" value="P-loop_NTPase"/>
</dbReference>
<dbReference type="AlphaFoldDB" id="A0A8B9HEG4"/>
<feature type="compositionally biased region" description="Polar residues" evidence="1">
    <location>
        <begin position="1"/>
        <end position="12"/>
    </location>
</feature>
<sequence>MSFTFGNATFGNPSKGRTEEAAQMNENTSTFTLNTSRVKDEKKKDAVMMFGQSVWVPLLPSFPWRTVTWTQETKETLMEMVKSYKPDNECVSEARVLLLGPVGAGKSSFISSVQSVFSGRVLNRAMVGSSNSTSFTKKLQSFSIRKGHETADGSTALVFSDVMGLGDGETAGLTLHDALCVIQGHVPEGYQFSPEQPVKSETPGYVKKPSLKDKVHCVVFVVDASKISTYTKGLSTTFQKLREHISNLGVHQVALLTHIDRVCKETAQDITHVYQSPLVHQLMVKAGALLGMATSYIVPVKNYSSELELEENTDILLLTAVDHILQYANMYFQDMAPAYKIPNL</sequence>
<dbReference type="Proteomes" id="UP000752171">
    <property type="component" value="Unassembled WGS sequence"/>
</dbReference>
<dbReference type="Proteomes" id="UP000694621">
    <property type="component" value="Unplaced"/>
</dbReference>
<accession>A0A8B9HEG4</accession>
<reference evidence="2 5" key="1">
    <citation type="submission" date="2021-07" db="EMBL/GenBank/DDBJ databases">
        <authorList>
            <person name="Imarazene B."/>
            <person name="Zahm M."/>
            <person name="Klopp C."/>
            <person name="Cabau C."/>
            <person name="Beille S."/>
            <person name="Jouanno E."/>
            <person name="Castinel A."/>
            <person name="Lluch J."/>
            <person name="Gil L."/>
            <person name="Kuchtly C."/>
            <person name="Lopez Roques C."/>
            <person name="Donnadieu C."/>
            <person name="Parrinello H."/>
            <person name="Journot L."/>
            <person name="Du K."/>
            <person name="Schartl M."/>
            <person name="Retaux S."/>
            <person name="Guiguen Y."/>
        </authorList>
    </citation>
    <scope>NUCLEOTIDE SEQUENCE [LARGE SCALE GENOMIC DNA]</scope>
    <source>
        <strain evidence="2">Pach_M1</strain>
        <tissue evidence="2">Testis</tissue>
    </source>
</reference>
<feature type="region of interest" description="Disordered" evidence="1">
    <location>
        <begin position="1"/>
        <end position="27"/>
    </location>
</feature>
<dbReference type="Gene3D" id="3.40.50.300">
    <property type="entry name" value="P-loop containing nucleotide triphosphate hydrolases"/>
    <property type="match status" value="1"/>
</dbReference>
<dbReference type="Ensembl" id="ENSAMXT00005013262.1">
    <property type="protein sequence ID" value="ENSAMXP00005011946.1"/>
    <property type="gene ID" value="ENSAMXG00005006503.1"/>
</dbReference>
<organism evidence="3 4">
    <name type="scientific">Astyanax mexicanus</name>
    <name type="common">Blind cave fish</name>
    <name type="synonym">Astyanax fasciatus mexicanus</name>
    <dbReference type="NCBI Taxonomy" id="7994"/>
    <lineage>
        <taxon>Eukaryota</taxon>
        <taxon>Metazoa</taxon>
        <taxon>Chordata</taxon>
        <taxon>Craniata</taxon>
        <taxon>Vertebrata</taxon>
        <taxon>Euteleostomi</taxon>
        <taxon>Actinopterygii</taxon>
        <taxon>Neopterygii</taxon>
        <taxon>Teleostei</taxon>
        <taxon>Ostariophysi</taxon>
        <taxon>Characiformes</taxon>
        <taxon>Characoidei</taxon>
        <taxon>Acestrorhamphidae</taxon>
        <taxon>Acestrorhamphinae</taxon>
        <taxon>Astyanax</taxon>
    </lineage>
</organism>
<dbReference type="EMBL" id="JAICCE010000016">
    <property type="protein sequence ID" value="KAG9266923.1"/>
    <property type="molecule type" value="Genomic_DNA"/>
</dbReference>
<dbReference type="GO" id="GO:0006955">
    <property type="term" value="P:immune response"/>
    <property type="evidence" value="ECO:0007669"/>
    <property type="project" value="TreeGrafter"/>
</dbReference>
<dbReference type="SUPFAM" id="SSF52540">
    <property type="entry name" value="P-loop containing nucleoside triphosphate hydrolases"/>
    <property type="match status" value="1"/>
</dbReference>
<dbReference type="KEGG" id="amex:103031443"/>
<evidence type="ECO:0000313" key="4">
    <source>
        <dbReference type="Proteomes" id="UP000694621"/>
    </source>
</evidence>
<name>A0A8B9HEG4_ASTMX</name>
<evidence type="ECO:0000313" key="2">
    <source>
        <dbReference type="EMBL" id="KAG9266923.1"/>
    </source>
</evidence>
<proteinExistence type="predicted"/>
<gene>
    <name evidence="2" type="primary">IFI44</name>
    <name evidence="2" type="ORF">AMEX_G19591</name>
</gene>
<dbReference type="PANTHER" id="PTHR14241:SF28">
    <property type="entry name" value="INTERFERON-INDUCED PROTEIN 44-LIKE"/>
    <property type="match status" value="1"/>
</dbReference>
<reference evidence="3" key="2">
    <citation type="submission" date="2025-05" db="UniProtKB">
        <authorList>
            <consortium name="Ensembl"/>
        </authorList>
    </citation>
    <scope>IDENTIFICATION</scope>
</reference>
<protein>
    <submittedName>
        <fullName evidence="3">Interferon induced protein 44</fullName>
    </submittedName>
    <submittedName>
        <fullName evidence="2">Interferon-induced protein 44-like</fullName>
    </submittedName>
</protein>